<dbReference type="AlphaFoldDB" id="A0A5A8CJU0"/>
<feature type="compositionally biased region" description="Acidic residues" evidence="1">
    <location>
        <begin position="165"/>
        <end position="174"/>
    </location>
</feature>
<dbReference type="Proteomes" id="UP000323011">
    <property type="component" value="Unassembled WGS sequence"/>
</dbReference>
<sequence>MASNHVRWLDEAKGIPLVGRPGAGEGDAEHRAGTVDPATSVLRAARMHLLRKLAQFTLHSNEGWSFTPEEVEEAKAAALDIATLIDEIDSPADVGGPSSASTPPSASTVVAEDFSEEPGAMGPGWASPDAAESKRVSVGTAATTASAAAAAAAAHDKTDMGPDGGADDTLDAEEPTSVHGSMASLRQVARRIDFASVPSHPAPPRAAGAGQTAAPPSPPSRC</sequence>
<keyword evidence="3" id="KW-1185">Reference proteome</keyword>
<evidence type="ECO:0000313" key="2">
    <source>
        <dbReference type="EMBL" id="KAA0153353.1"/>
    </source>
</evidence>
<feature type="compositionally biased region" description="Low complexity" evidence="1">
    <location>
        <begin position="140"/>
        <end position="153"/>
    </location>
</feature>
<gene>
    <name evidence="2" type="ORF">FNF29_03170</name>
</gene>
<proteinExistence type="predicted"/>
<feature type="compositionally biased region" description="Low complexity" evidence="1">
    <location>
        <begin position="94"/>
        <end position="111"/>
    </location>
</feature>
<feature type="region of interest" description="Disordered" evidence="1">
    <location>
        <begin position="89"/>
        <end position="222"/>
    </location>
</feature>
<dbReference type="EMBL" id="VLTN01000016">
    <property type="protein sequence ID" value="KAA0153353.1"/>
    <property type="molecule type" value="Genomic_DNA"/>
</dbReference>
<comment type="caution">
    <text evidence="2">The sequence shown here is derived from an EMBL/GenBank/DDBJ whole genome shotgun (WGS) entry which is preliminary data.</text>
</comment>
<protein>
    <submittedName>
        <fullName evidence="2">Uncharacterized protein</fullName>
    </submittedName>
</protein>
<organism evidence="2 3">
    <name type="scientific">Cafeteria roenbergensis</name>
    <name type="common">Marine flagellate</name>
    <dbReference type="NCBI Taxonomy" id="33653"/>
    <lineage>
        <taxon>Eukaryota</taxon>
        <taxon>Sar</taxon>
        <taxon>Stramenopiles</taxon>
        <taxon>Bigyra</taxon>
        <taxon>Opalozoa</taxon>
        <taxon>Bicosoecida</taxon>
        <taxon>Cafeteriaceae</taxon>
        <taxon>Cafeteria</taxon>
    </lineage>
</organism>
<evidence type="ECO:0000313" key="3">
    <source>
        <dbReference type="Proteomes" id="UP000323011"/>
    </source>
</evidence>
<accession>A0A5A8CJU0</accession>
<reference evidence="2 3" key="1">
    <citation type="submission" date="2019-07" db="EMBL/GenBank/DDBJ databases">
        <title>Genomes of Cafeteria roenbergensis.</title>
        <authorList>
            <person name="Fischer M.G."/>
            <person name="Hackl T."/>
            <person name="Roman M."/>
        </authorList>
    </citation>
    <scope>NUCLEOTIDE SEQUENCE [LARGE SCALE GENOMIC DNA]</scope>
    <source>
        <strain evidence="2 3">BVI</strain>
    </source>
</reference>
<name>A0A5A8CJU0_CAFRO</name>
<evidence type="ECO:0000256" key="1">
    <source>
        <dbReference type="SAM" id="MobiDB-lite"/>
    </source>
</evidence>